<keyword evidence="2" id="KW-0472">Membrane</keyword>
<evidence type="ECO:0000256" key="1">
    <source>
        <dbReference type="SAM" id="MobiDB-lite"/>
    </source>
</evidence>
<evidence type="ECO:0000313" key="4">
    <source>
        <dbReference type="Proteomes" id="UP000556084"/>
    </source>
</evidence>
<dbReference type="EMBL" id="JACHJH010000002">
    <property type="protein sequence ID" value="MBB4892486.1"/>
    <property type="molecule type" value="Genomic_DNA"/>
</dbReference>
<gene>
    <name evidence="3" type="ORF">FHS39_001497</name>
</gene>
<evidence type="ECO:0000313" key="3">
    <source>
        <dbReference type="EMBL" id="MBB4892486.1"/>
    </source>
</evidence>
<feature type="transmembrane region" description="Helical" evidence="2">
    <location>
        <begin position="152"/>
        <end position="175"/>
    </location>
</feature>
<dbReference type="AlphaFoldDB" id="A0A7W7LMU8"/>
<accession>A0A7W7LMU8</accession>
<feature type="transmembrane region" description="Helical" evidence="2">
    <location>
        <begin position="52"/>
        <end position="73"/>
    </location>
</feature>
<feature type="transmembrane region" description="Helical" evidence="2">
    <location>
        <begin position="12"/>
        <end position="31"/>
    </location>
</feature>
<comment type="caution">
    <text evidence="3">The sequence shown here is derived from an EMBL/GenBank/DDBJ whole genome shotgun (WGS) entry which is preliminary data.</text>
</comment>
<protein>
    <recommendedName>
        <fullName evidence="5">Ferric oxidoreductase domain-containing protein</fullName>
    </recommendedName>
</protein>
<evidence type="ECO:0008006" key="5">
    <source>
        <dbReference type="Google" id="ProtNLM"/>
    </source>
</evidence>
<feature type="transmembrane region" description="Helical" evidence="2">
    <location>
        <begin position="93"/>
        <end position="116"/>
    </location>
</feature>
<sequence length="228" mass="23701">MDRMDLPRFLDHTGGVLALVSLTAAVVWGLIATDRLVLSPRARLLAQGVHRATAVCALGFLLAHIGVKVAEAHTTTTAALLPFASGITGRDGLVGLGTVAAYLLVLAAATGALRSAFAARGRARRWRFLHGCAYAAWCAAILHGLNAGRAPAGWVTASYALCLTAVAGALVLRVARARRRPPHGRARPHDAARTGPAHAARRDAPAAPPRPAALDGRLSAHGAPDRTR</sequence>
<dbReference type="RefSeq" id="WP_184347543.1">
    <property type="nucleotide sequence ID" value="NZ_JACHJH010000002.1"/>
</dbReference>
<evidence type="ECO:0000256" key="2">
    <source>
        <dbReference type="SAM" id="Phobius"/>
    </source>
</evidence>
<dbReference type="Proteomes" id="UP000556084">
    <property type="component" value="Unassembled WGS sequence"/>
</dbReference>
<name>A0A7W7LMU8_9ACTN</name>
<feature type="transmembrane region" description="Helical" evidence="2">
    <location>
        <begin position="128"/>
        <end position="146"/>
    </location>
</feature>
<proteinExistence type="predicted"/>
<reference evidence="3 4" key="1">
    <citation type="submission" date="2020-08" db="EMBL/GenBank/DDBJ databases">
        <title>Genomic Encyclopedia of Type Strains, Phase III (KMG-III): the genomes of soil and plant-associated and newly described type strains.</title>
        <authorList>
            <person name="Whitman W."/>
        </authorList>
    </citation>
    <scope>NUCLEOTIDE SEQUENCE [LARGE SCALE GENOMIC DNA]</scope>
    <source>
        <strain evidence="3 4">CECT 3266</strain>
    </source>
</reference>
<keyword evidence="4" id="KW-1185">Reference proteome</keyword>
<organism evidence="3 4">
    <name type="scientific">Streptomyces olivoverticillatus</name>
    <dbReference type="NCBI Taxonomy" id="66427"/>
    <lineage>
        <taxon>Bacteria</taxon>
        <taxon>Bacillati</taxon>
        <taxon>Actinomycetota</taxon>
        <taxon>Actinomycetes</taxon>
        <taxon>Kitasatosporales</taxon>
        <taxon>Streptomycetaceae</taxon>
        <taxon>Streptomyces</taxon>
    </lineage>
</organism>
<feature type="region of interest" description="Disordered" evidence="1">
    <location>
        <begin position="179"/>
        <end position="228"/>
    </location>
</feature>
<keyword evidence="2" id="KW-1133">Transmembrane helix</keyword>
<keyword evidence="2" id="KW-0812">Transmembrane</keyword>